<name>A0A1P8Q5X6_9LACO</name>
<dbReference type="SFLD" id="SFLDG01144">
    <property type="entry name" value="C2.B.4:_PGP_Like"/>
    <property type="match status" value="1"/>
</dbReference>
<dbReference type="Proteomes" id="UP000187499">
    <property type="component" value="Chromosome"/>
</dbReference>
<dbReference type="GO" id="GO:0005829">
    <property type="term" value="C:cytosol"/>
    <property type="evidence" value="ECO:0007669"/>
    <property type="project" value="TreeGrafter"/>
</dbReference>
<dbReference type="Gene3D" id="3.30.1240.10">
    <property type="match status" value="1"/>
</dbReference>
<evidence type="ECO:0000313" key="2">
    <source>
        <dbReference type="Proteomes" id="UP000187499"/>
    </source>
</evidence>
<keyword evidence="1" id="KW-0378">Hydrolase</keyword>
<dbReference type="Gene3D" id="3.40.50.1000">
    <property type="entry name" value="HAD superfamily/HAD-like"/>
    <property type="match status" value="1"/>
</dbReference>
<protein>
    <submittedName>
        <fullName evidence="1">Hydrolase</fullName>
    </submittedName>
</protein>
<dbReference type="CDD" id="cd07516">
    <property type="entry name" value="HAD_Pase"/>
    <property type="match status" value="1"/>
</dbReference>
<dbReference type="AlphaFoldDB" id="A0A1P8Q5X6"/>
<dbReference type="SFLD" id="SFLDS00003">
    <property type="entry name" value="Haloacid_Dehalogenase"/>
    <property type="match status" value="1"/>
</dbReference>
<reference evidence="2" key="1">
    <citation type="submission" date="2016-12" db="EMBL/GenBank/DDBJ databases">
        <authorList>
            <person name="Jung M.Y."/>
            <person name="Lee S.H."/>
        </authorList>
    </citation>
    <scope>NUCLEOTIDE SEQUENCE [LARGE SCALE GENOMIC DNA]</scope>
    <source>
        <strain evidence="2">WiKim39</strain>
    </source>
</reference>
<dbReference type="SFLD" id="SFLDG01140">
    <property type="entry name" value="C2.B:_Phosphomannomutase_and_P"/>
    <property type="match status" value="1"/>
</dbReference>
<dbReference type="InterPro" id="IPR023214">
    <property type="entry name" value="HAD_sf"/>
</dbReference>
<gene>
    <name evidence="1" type="ORF">BTM29_12040</name>
</gene>
<dbReference type="PANTHER" id="PTHR10000">
    <property type="entry name" value="PHOSPHOSERINE PHOSPHATASE"/>
    <property type="match status" value="1"/>
</dbReference>
<keyword evidence="2" id="KW-1185">Reference proteome</keyword>
<dbReference type="InterPro" id="IPR006379">
    <property type="entry name" value="HAD-SF_hydro_IIB"/>
</dbReference>
<organism evidence="1 2">
    <name type="scientific">Companilactobacillus allii</name>
    <dbReference type="NCBI Taxonomy" id="1847728"/>
    <lineage>
        <taxon>Bacteria</taxon>
        <taxon>Bacillati</taxon>
        <taxon>Bacillota</taxon>
        <taxon>Bacilli</taxon>
        <taxon>Lactobacillales</taxon>
        <taxon>Lactobacillaceae</taxon>
        <taxon>Companilactobacillus</taxon>
    </lineage>
</organism>
<dbReference type="NCBIfam" id="TIGR00099">
    <property type="entry name" value="Cof-subfamily"/>
    <property type="match status" value="1"/>
</dbReference>
<accession>A0A1P8Q5X6</accession>
<dbReference type="InterPro" id="IPR036412">
    <property type="entry name" value="HAD-like_sf"/>
</dbReference>
<dbReference type="GO" id="GO:0000287">
    <property type="term" value="F:magnesium ion binding"/>
    <property type="evidence" value="ECO:0007669"/>
    <property type="project" value="TreeGrafter"/>
</dbReference>
<dbReference type="SUPFAM" id="SSF56784">
    <property type="entry name" value="HAD-like"/>
    <property type="match status" value="1"/>
</dbReference>
<dbReference type="STRING" id="1847728.BTM29_12040"/>
<dbReference type="EMBL" id="CP019323">
    <property type="protein sequence ID" value="APX73231.1"/>
    <property type="molecule type" value="Genomic_DNA"/>
</dbReference>
<dbReference type="Pfam" id="PF08282">
    <property type="entry name" value="Hydrolase_3"/>
    <property type="match status" value="1"/>
</dbReference>
<proteinExistence type="predicted"/>
<dbReference type="KEGG" id="lalw:BTM29_12040"/>
<dbReference type="NCBIfam" id="TIGR01484">
    <property type="entry name" value="HAD-SF-IIB"/>
    <property type="match status" value="1"/>
</dbReference>
<dbReference type="GO" id="GO:0016791">
    <property type="term" value="F:phosphatase activity"/>
    <property type="evidence" value="ECO:0007669"/>
    <property type="project" value="UniProtKB-ARBA"/>
</dbReference>
<dbReference type="InterPro" id="IPR000150">
    <property type="entry name" value="Cof"/>
</dbReference>
<dbReference type="PANTHER" id="PTHR10000:SF8">
    <property type="entry name" value="HAD SUPERFAMILY HYDROLASE-LIKE, TYPE 3"/>
    <property type="match status" value="1"/>
</dbReference>
<dbReference type="OrthoDB" id="9790031at2"/>
<evidence type="ECO:0000313" key="1">
    <source>
        <dbReference type="EMBL" id="APX73231.1"/>
    </source>
</evidence>
<sequence>MGIKLIAFDMDNTLLTSSETLLDSTKTAVSKALDKGIKVVICTGRPLAGVTPFLNELGIKGDDQYVITYNGAIIETASGKPLIKHLINKDEYNKLVEYGDRNDIQYYALDDNSNVYTGNRDISRVAVLQAWENNAGIFVRTPDELPDNFQAAKFDYVGEQDKLDQEEPILTKNFEDQFSVVREGTIFLAVMNQMASKGSGLRNLAKRLDLTPDQVMAFGDERNDISMFKYAGTSVCMENGTDEAKGFADYITGDHNHDGIFQALEKFVF</sequence>
<dbReference type="RefSeq" id="WP_076618325.1">
    <property type="nucleotide sequence ID" value="NZ_CP019323.1"/>
</dbReference>